<dbReference type="PANTHER" id="PTHR32552:SF81">
    <property type="entry name" value="TONB-DEPENDENT OUTER MEMBRANE RECEPTOR"/>
    <property type="match status" value="1"/>
</dbReference>
<keyword evidence="4" id="KW-0410">Iron transport</keyword>
<gene>
    <name evidence="13" type="ORF">H8E41_10015</name>
</gene>
<comment type="subcellular location">
    <subcellularLocation>
        <location evidence="1 11">Cell outer membrane</location>
        <topology evidence="1 11">Multi-pass membrane protein</topology>
    </subcellularLocation>
</comment>
<comment type="caution">
    <text evidence="13">The sequence shown here is derived from an EMBL/GenBank/DDBJ whole genome shotgun (WGS) entry which is preliminary data.</text>
</comment>
<keyword evidence="2 11" id="KW-0813">Transport</keyword>
<dbReference type="EMBL" id="JACNJZ010000138">
    <property type="protein sequence ID" value="MBC8318229.1"/>
    <property type="molecule type" value="Genomic_DNA"/>
</dbReference>
<proteinExistence type="inferred from homology"/>
<dbReference type="InterPro" id="IPR036942">
    <property type="entry name" value="Beta-barrel_TonB_sf"/>
</dbReference>
<dbReference type="Gene3D" id="2.40.170.20">
    <property type="entry name" value="TonB-dependent receptor, beta-barrel domain"/>
    <property type="match status" value="1"/>
</dbReference>
<dbReference type="InterPro" id="IPR039426">
    <property type="entry name" value="TonB-dep_rcpt-like"/>
</dbReference>
<accession>A0A8J6TCK8</accession>
<reference evidence="13 14" key="1">
    <citation type="submission" date="2020-08" db="EMBL/GenBank/DDBJ databases">
        <title>Bridging the membrane lipid divide: bacteria of the FCB group superphylum have the potential to synthesize archaeal ether lipids.</title>
        <authorList>
            <person name="Villanueva L."/>
            <person name="Von Meijenfeldt F.A.B."/>
            <person name="Westbye A.B."/>
            <person name="Yadav S."/>
            <person name="Hopmans E.C."/>
            <person name="Dutilh B.E."/>
            <person name="Sinninghe Damste J.S."/>
        </authorList>
    </citation>
    <scope>NUCLEOTIDE SEQUENCE [LARGE SCALE GENOMIC DNA]</scope>
    <source>
        <strain evidence="13">NIOZ-UU47</strain>
    </source>
</reference>
<evidence type="ECO:0000313" key="13">
    <source>
        <dbReference type="EMBL" id="MBC8318229.1"/>
    </source>
</evidence>
<evidence type="ECO:0000256" key="8">
    <source>
        <dbReference type="ARBA" id="ARBA00023077"/>
    </source>
</evidence>
<dbReference type="InterPro" id="IPR000531">
    <property type="entry name" value="Beta-barrel_TonB"/>
</dbReference>
<evidence type="ECO:0000256" key="2">
    <source>
        <dbReference type="ARBA" id="ARBA00022448"/>
    </source>
</evidence>
<evidence type="ECO:0000256" key="5">
    <source>
        <dbReference type="ARBA" id="ARBA00022692"/>
    </source>
</evidence>
<dbReference type="GO" id="GO:0006826">
    <property type="term" value="P:iron ion transport"/>
    <property type="evidence" value="ECO:0007669"/>
    <property type="project" value="UniProtKB-KW"/>
</dbReference>
<organism evidence="13 14">
    <name type="scientific">Candidatus Desulfobia pelagia</name>
    <dbReference type="NCBI Taxonomy" id="2841692"/>
    <lineage>
        <taxon>Bacteria</taxon>
        <taxon>Pseudomonadati</taxon>
        <taxon>Thermodesulfobacteriota</taxon>
        <taxon>Desulfobulbia</taxon>
        <taxon>Desulfobulbales</taxon>
        <taxon>Desulfobulbaceae</taxon>
        <taxon>Candidatus Desulfobia</taxon>
    </lineage>
</organism>
<keyword evidence="3 11" id="KW-1134">Transmembrane beta strand</keyword>
<protein>
    <submittedName>
        <fullName evidence="13">TonB-dependent receptor</fullName>
    </submittedName>
</protein>
<dbReference type="Pfam" id="PF00593">
    <property type="entry name" value="TonB_dep_Rec_b-barrel"/>
    <property type="match status" value="1"/>
</dbReference>
<keyword evidence="5 11" id="KW-0812">Transmembrane</keyword>
<dbReference type="AlphaFoldDB" id="A0A8J6TCK8"/>
<evidence type="ECO:0000256" key="4">
    <source>
        <dbReference type="ARBA" id="ARBA00022496"/>
    </source>
</evidence>
<keyword evidence="6" id="KW-0408">Iron</keyword>
<dbReference type="SUPFAM" id="SSF56935">
    <property type="entry name" value="Porins"/>
    <property type="match status" value="1"/>
</dbReference>
<dbReference type="GO" id="GO:0009279">
    <property type="term" value="C:cell outer membrane"/>
    <property type="evidence" value="ECO:0007669"/>
    <property type="project" value="UniProtKB-SubCell"/>
</dbReference>
<keyword evidence="7" id="KW-0406">Ion transport</keyword>
<name>A0A8J6TCK8_9BACT</name>
<evidence type="ECO:0000256" key="1">
    <source>
        <dbReference type="ARBA" id="ARBA00004571"/>
    </source>
</evidence>
<evidence type="ECO:0000256" key="10">
    <source>
        <dbReference type="ARBA" id="ARBA00023237"/>
    </source>
</evidence>
<dbReference type="PANTHER" id="PTHR32552">
    <property type="entry name" value="FERRICHROME IRON RECEPTOR-RELATED"/>
    <property type="match status" value="1"/>
</dbReference>
<keyword evidence="8" id="KW-0798">TonB box</keyword>
<keyword evidence="9 11" id="KW-0472">Membrane</keyword>
<evidence type="ECO:0000256" key="11">
    <source>
        <dbReference type="PROSITE-ProRule" id="PRU01360"/>
    </source>
</evidence>
<feature type="non-terminal residue" evidence="13">
    <location>
        <position position="1"/>
    </location>
</feature>
<evidence type="ECO:0000259" key="12">
    <source>
        <dbReference type="Pfam" id="PF00593"/>
    </source>
</evidence>
<sequence>WTSRYDNKDLDPEKARNYEVGIRSLLWQKRVRLDCSLYTMTIKDKIVVNDTDMYINAGESSQDGAEIMATILPHDKVRLDVAYTYARNKYDSYTTGGIDYSGNMQPRSPRNHLNARVTLLPLLGLEVEFEMDDTSSQYADDANLHKYNRPTLYNLRASYDWKNWKVWAHVLNLTDEEYATYVSYSASDASMNMYSGAPRTVYAGLSYSFGEGN</sequence>
<evidence type="ECO:0000256" key="9">
    <source>
        <dbReference type="ARBA" id="ARBA00023136"/>
    </source>
</evidence>
<dbReference type="PROSITE" id="PS52016">
    <property type="entry name" value="TONB_DEPENDENT_REC_3"/>
    <property type="match status" value="1"/>
</dbReference>
<feature type="domain" description="TonB-dependent receptor-like beta-barrel" evidence="12">
    <location>
        <begin position="5"/>
        <end position="173"/>
    </location>
</feature>
<keyword evidence="13" id="KW-0675">Receptor</keyword>
<evidence type="ECO:0000313" key="14">
    <source>
        <dbReference type="Proteomes" id="UP000614424"/>
    </source>
</evidence>
<keyword evidence="10 11" id="KW-0998">Cell outer membrane</keyword>
<dbReference type="Proteomes" id="UP000614424">
    <property type="component" value="Unassembled WGS sequence"/>
</dbReference>
<comment type="similarity">
    <text evidence="11">Belongs to the TonB-dependent receptor family.</text>
</comment>
<evidence type="ECO:0000256" key="6">
    <source>
        <dbReference type="ARBA" id="ARBA00023004"/>
    </source>
</evidence>
<evidence type="ECO:0000256" key="7">
    <source>
        <dbReference type="ARBA" id="ARBA00023065"/>
    </source>
</evidence>
<evidence type="ECO:0000256" key="3">
    <source>
        <dbReference type="ARBA" id="ARBA00022452"/>
    </source>
</evidence>